<dbReference type="GO" id="GO:0009403">
    <property type="term" value="P:toxin biosynthetic process"/>
    <property type="evidence" value="ECO:0007669"/>
    <property type="project" value="InterPro"/>
</dbReference>
<evidence type="ECO:0000256" key="4">
    <source>
        <dbReference type="ARBA" id="ARBA00023136"/>
    </source>
</evidence>
<dbReference type="AlphaFoldDB" id="A0A2H0LYU4"/>
<feature type="transmembrane region" description="Helical" evidence="5">
    <location>
        <begin position="67"/>
        <end position="91"/>
    </location>
</feature>
<dbReference type="PANTHER" id="PTHR37306:SF1">
    <property type="entry name" value="COLICIN V PRODUCTION PROTEIN"/>
    <property type="match status" value="1"/>
</dbReference>
<evidence type="ECO:0000313" key="6">
    <source>
        <dbReference type="EMBL" id="PIQ89593.1"/>
    </source>
</evidence>
<evidence type="ECO:0000256" key="1">
    <source>
        <dbReference type="ARBA" id="ARBA00004141"/>
    </source>
</evidence>
<dbReference type="InterPro" id="IPR003825">
    <property type="entry name" value="Colicin-V_CvpA"/>
</dbReference>
<evidence type="ECO:0008006" key="8">
    <source>
        <dbReference type="Google" id="ProtNLM"/>
    </source>
</evidence>
<proteinExistence type="predicted"/>
<keyword evidence="2 5" id="KW-0812">Transmembrane</keyword>
<organism evidence="6 7">
    <name type="scientific">Candidatus Ghiorseimicrobium undicola</name>
    <dbReference type="NCBI Taxonomy" id="1974746"/>
    <lineage>
        <taxon>Bacteria</taxon>
        <taxon>Pseudomonadati</taxon>
        <taxon>Candidatus Omnitrophota</taxon>
        <taxon>Candidatus Ghiorseimicrobium</taxon>
    </lineage>
</organism>
<comment type="subcellular location">
    <subcellularLocation>
        <location evidence="1">Membrane</location>
        <topology evidence="1">Multi-pass membrane protein</topology>
    </subcellularLocation>
</comment>
<feature type="transmembrane region" description="Helical" evidence="5">
    <location>
        <begin position="36"/>
        <end position="55"/>
    </location>
</feature>
<evidence type="ECO:0000256" key="5">
    <source>
        <dbReference type="SAM" id="Phobius"/>
    </source>
</evidence>
<reference evidence="6 7" key="1">
    <citation type="submission" date="2017-09" db="EMBL/GenBank/DDBJ databases">
        <title>Depth-based differentiation of microbial function through sediment-hosted aquifers and enrichment of novel symbionts in the deep terrestrial subsurface.</title>
        <authorList>
            <person name="Probst A.J."/>
            <person name="Ladd B."/>
            <person name="Jarett J.K."/>
            <person name="Geller-Mcgrath D.E."/>
            <person name="Sieber C.M."/>
            <person name="Emerson J.B."/>
            <person name="Anantharaman K."/>
            <person name="Thomas B.C."/>
            <person name="Malmstrom R."/>
            <person name="Stieglmeier M."/>
            <person name="Klingl A."/>
            <person name="Woyke T."/>
            <person name="Ryan C.M."/>
            <person name="Banfield J.F."/>
        </authorList>
    </citation>
    <scope>NUCLEOTIDE SEQUENCE [LARGE SCALE GENOMIC DNA]</scope>
    <source>
        <strain evidence="6">CG11_big_fil_rev_8_21_14_0_20_42_13</strain>
    </source>
</reference>
<evidence type="ECO:0000313" key="7">
    <source>
        <dbReference type="Proteomes" id="UP000229641"/>
    </source>
</evidence>
<sequence>MGVSETLKHFNWVDILAVALLFRACYIGFKQGIIVEFFKLLGVLFASFFALHYYWRLGTFLSELAPVANVACNAFSYLVLISLSIVLFLLFRKSIFTVIHIEVADLLKSFGGLLLGSLRGVLAASLVFIFFNVTEGPYLAASLRHSRIGSSVVKAAPFTYKFMLEGIFSKFSSQIKLNRELFNALEEK</sequence>
<evidence type="ECO:0000256" key="2">
    <source>
        <dbReference type="ARBA" id="ARBA00022692"/>
    </source>
</evidence>
<evidence type="ECO:0000256" key="3">
    <source>
        <dbReference type="ARBA" id="ARBA00022989"/>
    </source>
</evidence>
<keyword evidence="4 5" id="KW-0472">Membrane</keyword>
<protein>
    <recommendedName>
        <fullName evidence="8">Colicin V production protein</fullName>
    </recommendedName>
</protein>
<name>A0A2H0LYU4_9BACT</name>
<accession>A0A2H0LYU4</accession>
<feature type="transmembrane region" description="Helical" evidence="5">
    <location>
        <begin position="112"/>
        <end position="133"/>
    </location>
</feature>
<dbReference type="GO" id="GO:0016020">
    <property type="term" value="C:membrane"/>
    <property type="evidence" value="ECO:0007669"/>
    <property type="project" value="UniProtKB-SubCell"/>
</dbReference>
<gene>
    <name evidence="6" type="ORF">COV72_02320</name>
</gene>
<feature type="transmembrane region" description="Helical" evidence="5">
    <location>
        <begin position="12"/>
        <end position="29"/>
    </location>
</feature>
<keyword evidence="3 5" id="KW-1133">Transmembrane helix</keyword>
<comment type="caution">
    <text evidence="6">The sequence shown here is derived from an EMBL/GenBank/DDBJ whole genome shotgun (WGS) entry which is preliminary data.</text>
</comment>
<dbReference type="EMBL" id="PCWA01000032">
    <property type="protein sequence ID" value="PIQ89593.1"/>
    <property type="molecule type" value="Genomic_DNA"/>
</dbReference>
<dbReference type="Pfam" id="PF02674">
    <property type="entry name" value="Colicin_V"/>
    <property type="match status" value="1"/>
</dbReference>
<dbReference type="Proteomes" id="UP000229641">
    <property type="component" value="Unassembled WGS sequence"/>
</dbReference>
<dbReference type="PANTHER" id="PTHR37306">
    <property type="entry name" value="COLICIN V PRODUCTION PROTEIN"/>
    <property type="match status" value="1"/>
</dbReference>